<evidence type="ECO:0000313" key="9">
    <source>
        <dbReference type="Proteomes" id="UP000886889"/>
    </source>
</evidence>
<keyword evidence="2" id="KW-0004">4Fe-4S</keyword>
<keyword evidence="3" id="KW-0949">S-adenosyl-L-methionine</keyword>
<dbReference type="Gene3D" id="3.20.20.70">
    <property type="entry name" value="Aldolase class I"/>
    <property type="match status" value="1"/>
</dbReference>
<reference evidence="8" key="1">
    <citation type="submission" date="2020-10" db="EMBL/GenBank/DDBJ databases">
        <authorList>
            <person name="Gilroy R."/>
        </authorList>
    </citation>
    <scope>NUCLEOTIDE SEQUENCE</scope>
    <source>
        <strain evidence="8">ChiBcec6-7307</strain>
    </source>
</reference>
<comment type="cofactor">
    <cofactor evidence="1">
        <name>[4Fe-4S] cluster</name>
        <dbReference type="ChEBI" id="CHEBI:49883"/>
    </cofactor>
</comment>
<dbReference type="InterPro" id="IPR013785">
    <property type="entry name" value="Aldolase_TIM"/>
</dbReference>
<feature type="non-terminal residue" evidence="8">
    <location>
        <position position="174"/>
    </location>
</feature>
<dbReference type="GO" id="GO:0046872">
    <property type="term" value="F:metal ion binding"/>
    <property type="evidence" value="ECO:0007669"/>
    <property type="project" value="UniProtKB-KW"/>
</dbReference>
<dbReference type="InterPro" id="IPR000385">
    <property type="entry name" value="MoaA_NifB_PqqE_Fe-S-bd_CS"/>
</dbReference>
<sequence>MRDRDRNSGDQYLPAGNEPELKERAHGAAGKEAKRIKGVKGYSVMEKRKSKDGKPFIHLFNTKMGNYLFDVNKNQIVKISESVYDYLSNACSEAIEKEIENCIDDLKEKGFLKDNHPQKTEHPVNEYYGFLMNNNLEQLTLQVTQKCNLNCEYCVYSGNYANRHHANKWMTFET</sequence>
<evidence type="ECO:0000256" key="6">
    <source>
        <dbReference type="ARBA" id="ARBA00023014"/>
    </source>
</evidence>
<keyword evidence="5" id="KW-0408">Iron</keyword>
<feature type="compositionally biased region" description="Basic and acidic residues" evidence="7">
    <location>
        <begin position="19"/>
        <end position="34"/>
    </location>
</feature>
<organism evidence="8 9">
    <name type="scientific">Candidatus Merdiplasma excrementigallinarum</name>
    <dbReference type="NCBI Taxonomy" id="2840864"/>
    <lineage>
        <taxon>Bacteria</taxon>
        <taxon>Bacillati</taxon>
        <taxon>Bacillota</taxon>
        <taxon>Clostridia</taxon>
        <taxon>Lachnospirales</taxon>
        <taxon>Lachnospiraceae</taxon>
        <taxon>Lachnospiraceae incertae sedis</taxon>
        <taxon>Candidatus Merdiplasma</taxon>
    </lineage>
</organism>
<keyword evidence="4" id="KW-0479">Metal-binding</keyword>
<dbReference type="InterPro" id="IPR058240">
    <property type="entry name" value="rSAM_sf"/>
</dbReference>
<name>A0A9D1NXE9_9FIRM</name>
<dbReference type="Proteomes" id="UP000886889">
    <property type="component" value="Unassembled WGS sequence"/>
</dbReference>
<dbReference type="EMBL" id="DVOS01000020">
    <property type="protein sequence ID" value="HIV22604.1"/>
    <property type="molecule type" value="Genomic_DNA"/>
</dbReference>
<feature type="region of interest" description="Disordered" evidence="7">
    <location>
        <begin position="1"/>
        <end position="34"/>
    </location>
</feature>
<evidence type="ECO:0000256" key="1">
    <source>
        <dbReference type="ARBA" id="ARBA00001966"/>
    </source>
</evidence>
<dbReference type="PROSITE" id="PS01305">
    <property type="entry name" value="MOAA_NIFB_PQQE"/>
    <property type="match status" value="1"/>
</dbReference>
<dbReference type="AlphaFoldDB" id="A0A9D1NXE9"/>
<evidence type="ECO:0000256" key="3">
    <source>
        <dbReference type="ARBA" id="ARBA00022691"/>
    </source>
</evidence>
<evidence type="ECO:0000256" key="2">
    <source>
        <dbReference type="ARBA" id="ARBA00022485"/>
    </source>
</evidence>
<proteinExistence type="predicted"/>
<evidence type="ECO:0000313" key="8">
    <source>
        <dbReference type="EMBL" id="HIV22604.1"/>
    </source>
</evidence>
<evidence type="ECO:0000256" key="4">
    <source>
        <dbReference type="ARBA" id="ARBA00022723"/>
    </source>
</evidence>
<comment type="caution">
    <text evidence="8">The sequence shown here is derived from an EMBL/GenBank/DDBJ whole genome shotgun (WGS) entry which is preliminary data.</text>
</comment>
<accession>A0A9D1NXE9</accession>
<gene>
    <name evidence="8" type="ORF">IAC80_01560</name>
</gene>
<evidence type="ECO:0000256" key="5">
    <source>
        <dbReference type="ARBA" id="ARBA00023004"/>
    </source>
</evidence>
<protein>
    <submittedName>
        <fullName evidence="8">Uncharacterized protein</fullName>
    </submittedName>
</protein>
<dbReference type="SUPFAM" id="SSF102114">
    <property type="entry name" value="Radical SAM enzymes"/>
    <property type="match status" value="1"/>
</dbReference>
<reference evidence="8" key="2">
    <citation type="journal article" date="2021" name="PeerJ">
        <title>Extensive microbial diversity within the chicken gut microbiome revealed by metagenomics and culture.</title>
        <authorList>
            <person name="Gilroy R."/>
            <person name="Ravi A."/>
            <person name="Getino M."/>
            <person name="Pursley I."/>
            <person name="Horton D.L."/>
            <person name="Alikhan N.F."/>
            <person name="Baker D."/>
            <person name="Gharbi K."/>
            <person name="Hall N."/>
            <person name="Watson M."/>
            <person name="Adriaenssens E.M."/>
            <person name="Foster-Nyarko E."/>
            <person name="Jarju S."/>
            <person name="Secka A."/>
            <person name="Antonio M."/>
            <person name="Oren A."/>
            <person name="Chaudhuri R.R."/>
            <person name="La Ragione R."/>
            <person name="Hildebrand F."/>
            <person name="Pallen M.J."/>
        </authorList>
    </citation>
    <scope>NUCLEOTIDE SEQUENCE</scope>
    <source>
        <strain evidence="8">ChiBcec6-7307</strain>
    </source>
</reference>
<dbReference type="GO" id="GO:0051539">
    <property type="term" value="F:4 iron, 4 sulfur cluster binding"/>
    <property type="evidence" value="ECO:0007669"/>
    <property type="project" value="UniProtKB-KW"/>
</dbReference>
<evidence type="ECO:0000256" key="7">
    <source>
        <dbReference type="SAM" id="MobiDB-lite"/>
    </source>
</evidence>
<keyword evidence="6" id="KW-0411">Iron-sulfur</keyword>
<dbReference type="GO" id="GO:0003824">
    <property type="term" value="F:catalytic activity"/>
    <property type="evidence" value="ECO:0007669"/>
    <property type="project" value="InterPro"/>
</dbReference>